<protein>
    <submittedName>
        <fullName evidence="2">Uncharacterized protein</fullName>
    </submittedName>
</protein>
<evidence type="ECO:0000313" key="2">
    <source>
        <dbReference type="EMBL" id="MDR6434812.1"/>
    </source>
</evidence>
<proteinExistence type="predicted"/>
<keyword evidence="3" id="KW-1185">Reference proteome</keyword>
<dbReference type="Proteomes" id="UP001184614">
    <property type="component" value="Unassembled WGS sequence"/>
</dbReference>
<organism evidence="2 3">
    <name type="scientific">Brucella pseudogrignonensis</name>
    <dbReference type="NCBI Taxonomy" id="419475"/>
    <lineage>
        <taxon>Bacteria</taxon>
        <taxon>Pseudomonadati</taxon>
        <taxon>Pseudomonadota</taxon>
        <taxon>Alphaproteobacteria</taxon>
        <taxon>Hyphomicrobiales</taxon>
        <taxon>Brucellaceae</taxon>
        <taxon>Brucella/Ochrobactrum group</taxon>
        <taxon>Brucella</taxon>
    </lineage>
</organism>
<comment type="caution">
    <text evidence="2">The sequence shown here is derived from an EMBL/GenBank/DDBJ whole genome shotgun (WGS) entry which is preliminary data.</text>
</comment>
<keyword evidence="1" id="KW-0732">Signal</keyword>
<feature type="chain" id="PRO_5045291432" evidence="1">
    <location>
        <begin position="21"/>
        <end position="122"/>
    </location>
</feature>
<evidence type="ECO:0000256" key="1">
    <source>
        <dbReference type="SAM" id="SignalP"/>
    </source>
</evidence>
<name>A0ABU1MFI5_9HYPH</name>
<reference evidence="2 3" key="1">
    <citation type="submission" date="2023-07" db="EMBL/GenBank/DDBJ databases">
        <title>Sorghum-associated microbial communities from plants grown in Nebraska, USA.</title>
        <authorList>
            <person name="Schachtman D."/>
        </authorList>
    </citation>
    <scope>NUCLEOTIDE SEQUENCE [LARGE SCALE GENOMIC DNA]</scope>
    <source>
        <strain evidence="2 3">DS1730</strain>
    </source>
</reference>
<gene>
    <name evidence="2" type="ORF">J2782_004565</name>
</gene>
<sequence length="122" mass="13670">MRSSILSAILLFMTLGMASAAEKPIDSYYARLSEQDHFSSSGQRLTKVAGIIRQDRANVHQFGKVDAEDVKDRFFSDKNNRAKLENMLANVQISPIDQATIINATPLIFVEVYPSYVVITMK</sequence>
<feature type="signal peptide" evidence="1">
    <location>
        <begin position="1"/>
        <end position="20"/>
    </location>
</feature>
<dbReference type="RefSeq" id="WP_310016345.1">
    <property type="nucleotide sequence ID" value="NZ_JAVDQT010000016.1"/>
</dbReference>
<evidence type="ECO:0000313" key="3">
    <source>
        <dbReference type="Proteomes" id="UP001184614"/>
    </source>
</evidence>
<dbReference type="EMBL" id="JAVDQT010000016">
    <property type="protein sequence ID" value="MDR6434812.1"/>
    <property type="molecule type" value="Genomic_DNA"/>
</dbReference>
<accession>A0ABU1MFI5</accession>